<gene>
    <name evidence="1" type="ORF">RB614_33115</name>
</gene>
<proteinExistence type="predicted"/>
<sequence>MADGTISYDYGKIAEGIDAMQQINRAIEGLVESLAQETGTALDTWTGDAADHYNATAAKIRTDFGDLNSIVHDLATEIGIRSEDMRLQDQRSGNSFGG</sequence>
<dbReference type="Gene3D" id="1.10.287.1060">
    <property type="entry name" value="ESAT-6-like"/>
    <property type="match status" value="1"/>
</dbReference>
<dbReference type="Pfam" id="PF06013">
    <property type="entry name" value="WXG100"/>
    <property type="match status" value="1"/>
</dbReference>
<keyword evidence="2" id="KW-1185">Reference proteome</keyword>
<dbReference type="InterPro" id="IPR036689">
    <property type="entry name" value="ESAT-6-like_sf"/>
</dbReference>
<dbReference type="InterPro" id="IPR010310">
    <property type="entry name" value="T7SS_ESAT-6-like"/>
</dbReference>
<evidence type="ECO:0000313" key="2">
    <source>
        <dbReference type="Proteomes" id="UP001230908"/>
    </source>
</evidence>
<comment type="caution">
    <text evidence="1">The sequence shown here is derived from an EMBL/GenBank/DDBJ whole genome shotgun (WGS) entry which is preliminary data.</text>
</comment>
<accession>A0ABU0ZQR8</accession>
<protein>
    <submittedName>
        <fullName evidence="1">WXG100 family type VII secretion target</fullName>
    </submittedName>
</protein>
<reference evidence="1 2" key="1">
    <citation type="submission" date="2023-08" db="EMBL/GenBank/DDBJ databases">
        <title>Phytohabitans sansha sp. nov., isolated from marine sediment.</title>
        <authorList>
            <person name="Zhao Y."/>
            <person name="Yi K."/>
        </authorList>
    </citation>
    <scope>NUCLEOTIDE SEQUENCE [LARGE SCALE GENOMIC DNA]</scope>
    <source>
        <strain evidence="1 2">ZYX-F-186</strain>
    </source>
</reference>
<evidence type="ECO:0000313" key="1">
    <source>
        <dbReference type="EMBL" id="MDQ7909374.1"/>
    </source>
</evidence>
<dbReference type="RefSeq" id="WP_308716632.1">
    <property type="nucleotide sequence ID" value="NZ_JAVHUY010000041.1"/>
</dbReference>
<dbReference type="Proteomes" id="UP001230908">
    <property type="component" value="Unassembled WGS sequence"/>
</dbReference>
<dbReference type="SUPFAM" id="SSF140453">
    <property type="entry name" value="EsxAB dimer-like"/>
    <property type="match status" value="1"/>
</dbReference>
<dbReference type="EMBL" id="JAVHUY010000041">
    <property type="protein sequence ID" value="MDQ7909374.1"/>
    <property type="molecule type" value="Genomic_DNA"/>
</dbReference>
<organism evidence="1 2">
    <name type="scientific">Phytohabitans maris</name>
    <dbReference type="NCBI Taxonomy" id="3071409"/>
    <lineage>
        <taxon>Bacteria</taxon>
        <taxon>Bacillati</taxon>
        <taxon>Actinomycetota</taxon>
        <taxon>Actinomycetes</taxon>
        <taxon>Micromonosporales</taxon>
        <taxon>Micromonosporaceae</taxon>
    </lineage>
</organism>
<name>A0ABU0ZQR8_9ACTN</name>